<evidence type="ECO:0000313" key="2">
    <source>
        <dbReference type="Proteomes" id="UP000503330"/>
    </source>
</evidence>
<dbReference type="AlphaFoldDB" id="A0AAP9MGE7"/>
<dbReference type="Proteomes" id="UP000503330">
    <property type="component" value="Chromosome"/>
</dbReference>
<reference evidence="1 2" key="1">
    <citation type="submission" date="2020-02" db="EMBL/GenBank/DDBJ databases">
        <authorList>
            <person name="Kociolek L.K."/>
            <person name="Ozer E.A."/>
        </authorList>
    </citation>
    <scope>NUCLEOTIDE SEQUENCE [LARGE SCALE GENOMIC DNA]</scope>
    <source>
        <strain evidence="1 2">ATCC 14501</strain>
    </source>
</reference>
<proteinExistence type="predicted"/>
<gene>
    <name evidence="1" type="ORF">G4D54_17055</name>
</gene>
<name>A0AAP9MGE7_CLOIN</name>
<organism evidence="1 2">
    <name type="scientific">Clostridium innocuum</name>
    <dbReference type="NCBI Taxonomy" id="1522"/>
    <lineage>
        <taxon>Bacteria</taxon>
        <taxon>Bacillati</taxon>
        <taxon>Bacillota</taxon>
        <taxon>Clostridia</taxon>
        <taxon>Eubacteriales</taxon>
        <taxon>Clostridiaceae</taxon>
        <taxon>Clostridium</taxon>
    </lineage>
</organism>
<sequence length="126" mass="14394">MIMTTKMKTEAAAMISCYDNKKKYDMYCKKLLSNKQILAYVMKGCIPEYADIPLEDIPSYIEMSSINTADCEYIDDQQVEVTDEAIPGAQIKYDIQFEATIPMKQKKAEKSTPADKKVRMIINLES</sequence>
<protein>
    <submittedName>
        <fullName evidence="1">Uncharacterized protein</fullName>
    </submittedName>
</protein>
<evidence type="ECO:0000313" key="1">
    <source>
        <dbReference type="EMBL" id="QJA04025.1"/>
    </source>
</evidence>
<accession>A0AAP9MGE7</accession>
<dbReference type="EMBL" id="CP048838">
    <property type="protein sequence ID" value="QJA04025.1"/>
    <property type="molecule type" value="Genomic_DNA"/>
</dbReference>